<keyword evidence="2" id="KW-0575">Peroxidase</keyword>
<dbReference type="RefSeq" id="WP_010056247.1">
    <property type="nucleotide sequence ID" value="NZ_CP013739.1"/>
</dbReference>
<protein>
    <submittedName>
        <fullName evidence="2">Alkylhydroperoxidase</fullName>
    </submittedName>
</protein>
<dbReference type="EMBL" id="CP013739">
    <property type="protein sequence ID" value="ALU98415.1"/>
    <property type="molecule type" value="Genomic_DNA"/>
</dbReference>
<dbReference type="InterPro" id="IPR029032">
    <property type="entry name" value="AhpD-like"/>
</dbReference>
<keyword evidence="2" id="KW-0614">Plasmid</keyword>
<dbReference type="NCBIfam" id="TIGR00778">
    <property type="entry name" value="ahpD_dom"/>
    <property type="match status" value="1"/>
</dbReference>
<dbReference type="Proteomes" id="UP000064183">
    <property type="component" value="Plasmid SGLP1"/>
</dbReference>
<sequence length="182" mass="19308">MPRIPVHTIDTAPAAGGDILRRLEKRFGRVLNIHGGMAHSPVVLETYAAITGAVAEHGTFDARTREAIALAVGAVDACAYCQAAHTVSAKVAGFTLEETVAIRRGTPGDDVKLEALVQVAREIAGEVGEASDASWNAAVAQGWTDTELAEVFVHVAVNLYTNYFNHYARTEIDVPGVPDIDS</sequence>
<geneLocation type="plasmid" evidence="2 3">
    <name>SGLP1</name>
</geneLocation>
<reference evidence="2 3" key="1">
    <citation type="journal article" date="2012" name="J. Bacteriol.">
        <title>Draft genome sequence of Streptomyces globisporus C-1027, which produces an antitumor antibiotic consisting of a nine-membered enediyne with a chromoprotein.</title>
        <authorList>
            <person name="Wang L."/>
            <person name="Wang S."/>
            <person name="He Q."/>
            <person name="Yu T."/>
            <person name="Li Q."/>
            <person name="Hong B."/>
        </authorList>
    </citation>
    <scope>NUCLEOTIDE SEQUENCE [LARGE SCALE GENOMIC DNA]</scope>
    <source>
        <strain evidence="2 3">C-1027</strain>
        <plasmid evidence="2 3">SGLP1</plasmid>
    </source>
</reference>
<evidence type="ECO:0000313" key="3">
    <source>
        <dbReference type="Proteomes" id="UP000064183"/>
    </source>
</evidence>
<evidence type="ECO:0000259" key="1">
    <source>
        <dbReference type="Pfam" id="PF02627"/>
    </source>
</evidence>
<dbReference type="GO" id="GO:0051920">
    <property type="term" value="F:peroxiredoxin activity"/>
    <property type="evidence" value="ECO:0007669"/>
    <property type="project" value="InterPro"/>
</dbReference>
<dbReference type="GeneID" id="27787405"/>
<dbReference type="KEGG" id="sgb:WQO_33725"/>
<gene>
    <name evidence="2" type="ORF">WQO_33725</name>
</gene>
<keyword evidence="2" id="KW-0560">Oxidoreductase</keyword>
<dbReference type="PANTHER" id="PTHR35446">
    <property type="entry name" value="SI:CH211-175M2.5"/>
    <property type="match status" value="1"/>
</dbReference>
<name>A0A0U3MQ17_STRGL</name>
<dbReference type="PANTHER" id="PTHR35446:SF3">
    <property type="entry name" value="CMD DOMAIN-CONTAINING PROTEIN"/>
    <property type="match status" value="1"/>
</dbReference>
<dbReference type="Gene3D" id="1.20.1290.10">
    <property type="entry name" value="AhpD-like"/>
    <property type="match status" value="1"/>
</dbReference>
<proteinExistence type="predicted"/>
<dbReference type="InterPro" id="IPR003779">
    <property type="entry name" value="CMD-like"/>
</dbReference>
<organism evidence="2 3">
    <name type="scientific">Streptomyces globisporus C-1027</name>
    <dbReference type="NCBI Taxonomy" id="1172567"/>
    <lineage>
        <taxon>Bacteria</taxon>
        <taxon>Bacillati</taxon>
        <taxon>Actinomycetota</taxon>
        <taxon>Actinomycetes</taxon>
        <taxon>Kitasatosporales</taxon>
        <taxon>Streptomycetaceae</taxon>
        <taxon>Streptomyces</taxon>
    </lineage>
</organism>
<dbReference type="SUPFAM" id="SSF69118">
    <property type="entry name" value="AhpD-like"/>
    <property type="match status" value="1"/>
</dbReference>
<feature type="domain" description="Carboxymuconolactone decarboxylase-like" evidence="1">
    <location>
        <begin position="42"/>
        <end position="104"/>
    </location>
</feature>
<dbReference type="Pfam" id="PF02627">
    <property type="entry name" value="CMD"/>
    <property type="match status" value="1"/>
</dbReference>
<dbReference type="AlphaFoldDB" id="A0A0U3MQ17"/>
<accession>A0A0U3MQ17</accession>
<evidence type="ECO:0000313" key="2">
    <source>
        <dbReference type="EMBL" id="ALU98415.1"/>
    </source>
</evidence>
<dbReference type="InterPro" id="IPR004675">
    <property type="entry name" value="AhpD_core"/>
</dbReference>